<evidence type="ECO:0000313" key="9">
    <source>
        <dbReference type="EMBL" id="MZR11452.1"/>
    </source>
</evidence>
<dbReference type="InterPro" id="IPR001663">
    <property type="entry name" value="Rng_hydr_dOase-A"/>
</dbReference>
<comment type="cofactor">
    <cofactor evidence="1">
        <name>Fe cation</name>
        <dbReference type="ChEBI" id="CHEBI:24875"/>
    </cofactor>
</comment>
<dbReference type="InterPro" id="IPR036922">
    <property type="entry name" value="Rieske_2Fe-2S_sf"/>
</dbReference>
<dbReference type="Pfam" id="PF00355">
    <property type="entry name" value="Rieske"/>
    <property type="match status" value="1"/>
</dbReference>
<dbReference type="GO" id="GO:0051537">
    <property type="term" value="F:2 iron, 2 sulfur cluster binding"/>
    <property type="evidence" value="ECO:0007669"/>
    <property type="project" value="UniProtKB-KW"/>
</dbReference>
<accession>A0A845LXI0</accession>
<dbReference type="InterPro" id="IPR015879">
    <property type="entry name" value="Ring_hydroxy_dOase_asu_C_dom"/>
</dbReference>
<evidence type="ECO:0000256" key="7">
    <source>
        <dbReference type="ARBA" id="ARBA00023027"/>
    </source>
</evidence>
<feature type="domain" description="Rieske" evidence="8">
    <location>
        <begin position="46"/>
        <end position="160"/>
    </location>
</feature>
<evidence type="ECO:0000256" key="5">
    <source>
        <dbReference type="ARBA" id="ARBA00023004"/>
    </source>
</evidence>
<dbReference type="CDD" id="cd08880">
    <property type="entry name" value="RHO_alpha_C_ahdA1c-like"/>
    <property type="match status" value="1"/>
</dbReference>
<dbReference type="AlphaFoldDB" id="A0A845LXI0"/>
<evidence type="ECO:0000313" key="10">
    <source>
        <dbReference type="Proteomes" id="UP000467322"/>
    </source>
</evidence>
<organism evidence="9 10">
    <name type="scientific">Maritimibacter harenae</name>
    <dbReference type="NCBI Taxonomy" id="2606218"/>
    <lineage>
        <taxon>Bacteria</taxon>
        <taxon>Pseudomonadati</taxon>
        <taxon>Pseudomonadota</taxon>
        <taxon>Alphaproteobacteria</taxon>
        <taxon>Rhodobacterales</taxon>
        <taxon>Roseobacteraceae</taxon>
        <taxon>Maritimibacter</taxon>
    </lineage>
</organism>
<dbReference type="Gene3D" id="2.102.10.10">
    <property type="entry name" value="Rieske [2Fe-2S] iron-sulphur domain"/>
    <property type="match status" value="1"/>
</dbReference>
<dbReference type="SUPFAM" id="SSF55961">
    <property type="entry name" value="Bet v1-like"/>
    <property type="match status" value="1"/>
</dbReference>
<comment type="caution">
    <text evidence="9">The sequence shown here is derived from an EMBL/GenBank/DDBJ whole genome shotgun (WGS) entry which is preliminary data.</text>
</comment>
<evidence type="ECO:0000256" key="4">
    <source>
        <dbReference type="ARBA" id="ARBA00023002"/>
    </source>
</evidence>
<dbReference type="SUPFAM" id="SSF50022">
    <property type="entry name" value="ISP domain"/>
    <property type="match status" value="1"/>
</dbReference>
<protein>
    <submittedName>
        <fullName evidence="9">Rieske 2Fe-2S domain-containing protein</fullName>
    </submittedName>
</protein>
<keyword evidence="4" id="KW-0560">Oxidoreductase</keyword>
<dbReference type="GO" id="GO:0005506">
    <property type="term" value="F:iron ion binding"/>
    <property type="evidence" value="ECO:0007669"/>
    <property type="project" value="InterPro"/>
</dbReference>
<keyword evidence="7" id="KW-0520">NAD</keyword>
<evidence type="ECO:0000256" key="1">
    <source>
        <dbReference type="ARBA" id="ARBA00001962"/>
    </source>
</evidence>
<dbReference type="RefSeq" id="WP_161349573.1">
    <property type="nucleotide sequence ID" value="NZ_WTUX01000002.1"/>
</dbReference>
<dbReference type="Proteomes" id="UP000467322">
    <property type="component" value="Unassembled WGS sequence"/>
</dbReference>
<dbReference type="InterPro" id="IPR043264">
    <property type="entry name" value="AhdA1c-like_alpha_C"/>
</dbReference>
<dbReference type="Pfam" id="PF00848">
    <property type="entry name" value="Ring_hydroxyl_A"/>
    <property type="match status" value="1"/>
</dbReference>
<dbReference type="PRINTS" id="PR00090">
    <property type="entry name" value="RNGDIOXGNASE"/>
</dbReference>
<dbReference type="GO" id="GO:0016491">
    <property type="term" value="F:oxidoreductase activity"/>
    <property type="evidence" value="ECO:0007669"/>
    <property type="project" value="UniProtKB-KW"/>
</dbReference>
<dbReference type="InterPro" id="IPR015881">
    <property type="entry name" value="ARHD_Rieske_2Fe_2S"/>
</dbReference>
<evidence type="ECO:0000256" key="3">
    <source>
        <dbReference type="ARBA" id="ARBA00022723"/>
    </source>
</evidence>
<dbReference type="PROSITE" id="PS00570">
    <property type="entry name" value="RING_HYDROXYL_ALPHA"/>
    <property type="match status" value="1"/>
</dbReference>
<keyword evidence="5" id="KW-0408">Iron</keyword>
<dbReference type="EMBL" id="WTUX01000002">
    <property type="protein sequence ID" value="MZR11452.1"/>
    <property type="molecule type" value="Genomic_DNA"/>
</dbReference>
<keyword evidence="10" id="KW-1185">Reference proteome</keyword>
<proteinExistence type="predicted"/>
<sequence>MRDVAERAGPLDDWEGGVNRVPYWVFSDEDVFRAEQEKLFRGSSWNYLCLEVEIPNPGDYVATHVGTTPVIVVRDFDGQIYSFENRCAHRGSLLALDDRGNARDFTCVYHAWRHSLQGDLVGVAFEEGMNGTGGMAEGFCKNNHGPRKLRVAELYGLVFGSFDEDIDDIEEYLGDEITGRVKRVLDGRDCVVLGRFTQILPNNWKLYVENTKDSYHASILHLFFTTFELNKLSMKGGILVSPDGGSHVSYSAIDREAEQSKAYQEEQLRSQSDYQLADMSLLENFKEFDDDITLQILSAFPNFVLQQIQNCIAVRQILPKGPDKTELKWTYIGFAGDTEAQQRIRLKLANLVGPAGYVSMEDGCIGGFVQRGIAGADDKEAVLEMGGTEFGNSGNRITEGSIRGFWNAYRERMQS</sequence>
<keyword evidence="2" id="KW-0001">2Fe-2S</keyword>
<keyword evidence="6" id="KW-0411">Iron-sulfur</keyword>
<keyword evidence="3" id="KW-0479">Metal-binding</keyword>
<dbReference type="PANTHER" id="PTHR43756">
    <property type="entry name" value="CHOLINE MONOOXYGENASE, CHLOROPLASTIC"/>
    <property type="match status" value="1"/>
</dbReference>
<gene>
    <name evidence="9" type="ORF">GQE99_00200</name>
</gene>
<name>A0A845LXI0_9RHOB</name>
<dbReference type="Gene3D" id="3.90.380.10">
    <property type="entry name" value="Naphthalene 1,2-dioxygenase Alpha Subunit, Chain A, domain 1"/>
    <property type="match status" value="1"/>
</dbReference>
<dbReference type="PANTHER" id="PTHR43756:SF5">
    <property type="entry name" value="CHOLINE MONOOXYGENASE, CHLOROPLASTIC"/>
    <property type="match status" value="1"/>
</dbReference>
<dbReference type="PROSITE" id="PS51296">
    <property type="entry name" value="RIESKE"/>
    <property type="match status" value="1"/>
</dbReference>
<evidence type="ECO:0000259" key="8">
    <source>
        <dbReference type="PROSITE" id="PS51296"/>
    </source>
</evidence>
<evidence type="ECO:0000256" key="6">
    <source>
        <dbReference type="ARBA" id="ARBA00023014"/>
    </source>
</evidence>
<reference evidence="9 10" key="1">
    <citation type="submission" date="2019-12" db="EMBL/GenBank/DDBJ databases">
        <title>Maritimibacter sp. nov. sp. isolated from sea sand.</title>
        <authorList>
            <person name="Kim J."/>
            <person name="Jeong S.E."/>
            <person name="Jung H.S."/>
            <person name="Jeon C.O."/>
        </authorList>
    </citation>
    <scope>NUCLEOTIDE SEQUENCE [LARGE SCALE GENOMIC DNA]</scope>
    <source>
        <strain evidence="9 10">DP07</strain>
    </source>
</reference>
<dbReference type="InterPro" id="IPR017941">
    <property type="entry name" value="Rieske_2Fe-2S"/>
</dbReference>
<evidence type="ECO:0000256" key="2">
    <source>
        <dbReference type="ARBA" id="ARBA00022714"/>
    </source>
</evidence>